<protein>
    <submittedName>
        <fullName evidence="2">Putrescine ABC transporter putrescine-binding protein PotF</fullName>
    </submittedName>
</protein>
<feature type="compositionally biased region" description="Basic residues" evidence="1">
    <location>
        <begin position="96"/>
        <end position="109"/>
    </location>
</feature>
<feature type="region of interest" description="Disordered" evidence="1">
    <location>
        <begin position="350"/>
        <end position="371"/>
    </location>
</feature>
<dbReference type="AlphaFoldDB" id="A0A6J4NRL3"/>
<evidence type="ECO:0000256" key="1">
    <source>
        <dbReference type="SAM" id="MobiDB-lite"/>
    </source>
</evidence>
<feature type="non-terminal residue" evidence="2">
    <location>
        <position position="1"/>
    </location>
</feature>
<feature type="compositionally biased region" description="Low complexity" evidence="1">
    <location>
        <begin position="169"/>
        <end position="178"/>
    </location>
</feature>
<name>A0A6J4NRL3_9ACTN</name>
<sequence length="401" mass="44359">VPKRSLPAPSRTRPLPALRRTTRLHAGGNGRRPGPLRAGHALRLRDVRQPAVRGVVREHGQVRGREGAVLLELAGLHRQGRQELPDAGVLREADRRRRHLRHRRQRQQRVLRQGAEPARRLRVDRPRHHRAHRLDGSSDGRPRLAAEAQPRQHPARRQQPGREPEEPRLGPQPRLQRPVAERLHRHRLQQEGDRLAGRQLLRAADAVGPQGQGQPAQGDARHHGLHAQGQRRRPHRLRQHRVGAGDRGARGLGAERPGAPLHRQRLPRGPRQRRPRRVRGVVRRHHGAGEPGHRVGRPRGGSVPLVGQHAGAEQGGAQDARRGAHELLLPARHGCPAGRLGLVRLPGRGCAEGDGEDRSQPGRPAVDLPHRGLPGQHVLVHVAGRGDGEAVRHGLLAGDRV</sequence>
<feature type="compositionally biased region" description="Basic residues" evidence="1">
    <location>
        <begin position="223"/>
        <end position="241"/>
    </location>
</feature>
<feature type="compositionally biased region" description="Low complexity" evidence="1">
    <location>
        <begin position="206"/>
        <end position="218"/>
    </location>
</feature>
<feature type="region of interest" description="Disordered" evidence="1">
    <location>
        <begin position="85"/>
        <end position="178"/>
    </location>
</feature>
<evidence type="ECO:0000313" key="2">
    <source>
        <dbReference type="EMBL" id="CAA9393862.1"/>
    </source>
</evidence>
<gene>
    <name evidence="2" type="ORF">AVDCRST_MAG47-2989</name>
</gene>
<feature type="compositionally biased region" description="Low complexity" evidence="1">
    <location>
        <begin position="1"/>
        <end position="19"/>
    </location>
</feature>
<feature type="compositionally biased region" description="Basic and acidic residues" evidence="1">
    <location>
        <begin position="85"/>
        <end position="95"/>
    </location>
</feature>
<feature type="compositionally biased region" description="Basic residues" evidence="1">
    <location>
        <begin position="262"/>
        <end position="286"/>
    </location>
</feature>
<proteinExistence type="predicted"/>
<feature type="compositionally biased region" description="Basic and acidic residues" evidence="1">
    <location>
        <begin position="133"/>
        <end position="144"/>
    </location>
</feature>
<feature type="region of interest" description="Disordered" evidence="1">
    <location>
        <begin position="1"/>
        <end position="38"/>
    </location>
</feature>
<feature type="non-terminal residue" evidence="2">
    <location>
        <position position="401"/>
    </location>
</feature>
<dbReference type="EMBL" id="CADCUK010000197">
    <property type="protein sequence ID" value="CAA9393862.1"/>
    <property type="molecule type" value="Genomic_DNA"/>
</dbReference>
<reference evidence="2" key="1">
    <citation type="submission" date="2020-02" db="EMBL/GenBank/DDBJ databases">
        <authorList>
            <person name="Meier V. D."/>
        </authorList>
    </citation>
    <scope>NUCLEOTIDE SEQUENCE</scope>
    <source>
        <strain evidence="2">AVDCRST_MAG47</strain>
    </source>
</reference>
<accession>A0A6J4NRL3</accession>
<feature type="region of interest" description="Disordered" evidence="1">
    <location>
        <begin position="206"/>
        <end position="300"/>
    </location>
</feature>
<organism evidence="2">
    <name type="scientific">uncultured Nocardioidaceae bacterium</name>
    <dbReference type="NCBI Taxonomy" id="253824"/>
    <lineage>
        <taxon>Bacteria</taxon>
        <taxon>Bacillati</taxon>
        <taxon>Actinomycetota</taxon>
        <taxon>Actinomycetes</taxon>
        <taxon>Propionibacteriales</taxon>
        <taxon>Nocardioidaceae</taxon>
        <taxon>environmental samples</taxon>
    </lineage>
</organism>